<dbReference type="Pfam" id="PF03399">
    <property type="entry name" value="SAC3_GANP"/>
    <property type="match status" value="1"/>
</dbReference>
<dbReference type="GO" id="GO:0006406">
    <property type="term" value="P:mRNA export from nucleus"/>
    <property type="evidence" value="ECO:0007669"/>
    <property type="project" value="TreeGrafter"/>
</dbReference>
<gene>
    <name evidence="3" type="ORF">SI7747_01000749</name>
</gene>
<sequence length="1174" mass="130364">MDLGQRFGRGFGPGEGSKGGGVSLLFGSMSASPAATSTATPTAAPFRSPIPSGGAPEPQLPPSIPHQPAEQPRRDDAFRFDSRQRSPIDSTQKLMSDASHALANAGGTSSSRIPAQFQGPKRTRSPPLPSAAASLNIPHSTELDSEREMEAKAKRLARFHVELSKTEEQLSEFSRKVSGNKTSQVQPQAVKLPIGDSTRKPDSLNGGLLPDNEGLESYTPIHGVCPDMCPESERGERERKGDLDKYERLDGDRNHTSISLAVKKIRLHIIAMHELSEHQKGEGFSEGFDAHLNIEQMNKTSVELFQMYDDHRKQGSGIQTEKEFRGYYALLKLDKHPGYKVEPAELSLDLAKMPPEIRHTPEIIFARDVARKPQESSNSASENLRTQALASLHCGLQSNQGIPVGHVVKWLAMEGEDIDSLLEYYGFSTRRFEEPYMVKGGPFLNSDVDYPTNCSQLVKLKRSNNIFDDVCNNQDLLSPDELLSSDIEVEEKWKRFDEREMEVPVPEAYIEVADKTMPDFIADHCSEEVMEPQMMPEEPETDDVQIGTPHDTPVIESLCIPTLSRDDELLSEPCGESTLDEIVSSHQIGLPIQAEEPESPKLALRVEKYPLDEQAAASVRQKEVTARLKRILRTWKRHSSKKREMRERRQSLSYAALSSLPLGPPVRQTVMESHPSASLNIDHVAMERYCNYQRSWCSFNVSEVVAPILSARNPLAKCLVWKLVVCLQIDNSGGKDNQMFLSWFLWKLMGSGTEEDDGCVLSSPTLSIWRMLANNPAEIGPPKPCCYSVVRRVGSEDCTMAGLSAVIFLVSEGIPWATQRGQLDNVLSSIPSGSTLPLLILSCYNPHGPYQGLFSDDHLKSCLHWLAANSPLQPRLHRVGVRDLVVGFLNSLLAALENLEPSEVSPGHCVGIFNKALDRSAEEIRAAVDMNRNGWPGPEIDLLRDLPYDSQVIHMLPRVDWSSCIGFDDIARQKAALELSLFGYLNHSVGLPCESLASLEARVMVQKGACLERRGPRHFIIPGWVMIFRRIYNWRLVGLSGGKFTDAYVMEKRLPAMEPAQYNTLPWAPQLARSPPRIRLEEWVEHCRQRSFGPASESIEPNGRQDSRVSNGAVDLVLVLAVVLPSESCADYVAPNGKVALVNGEKLGVDRLAAMLEKCNRLQDSIGQKLGVYF</sequence>
<dbReference type="GO" id="GO:0070390">
    <property type="term" value="C:transcription export complex 2"/>
    <property type="evidence" value="ECO:0007669"/>
    <property type="project" value="TreeGrafter"/>
</dbReference>
<evidence type="ECO:0000313" key="3">
    <source>
        <dbReference type="EMBL" id="CAA2614362.1"/>
    </source>
</evidence>
<feature type="domain" description="SAC3/GANP/THP3 conserved" evidence="2">
    <location>
        <begin position="265"/>
        <end position="374"/>
    </location>
</feature>
<dbReference type="InterPro" id="IPR045107">
    <property type="entry name" value="SAC3/GANP/THP3"/>
</dbReference>
<feature type="compositionally biased region" description="Low complexity" evidence="1">
    <location>
        <begin position="30"/>
        <end position="45"/>
    </location>
</feature>
<accession>A0A7I8I937</accession>
<feature type="region of interest" description="Disordered" evidence="1">
    <location>
        <begin position="1"/>
        <end position="134"/>
    </location>
</feature>
<dbReference type="Proteomes" id="UP001189122">
    <property type="component" value="Unassembled WGS sequence"/>
</dbReference>
<feature type="compositionally biased region" description="Basic and acidic residues" evidence="1">
    <location>
        <begin position="231"/>
        <end position="241"/>
    </location>
</feature>
<evidence type="ECO:0000259" key="2">
    <source>
        <dbReference type="Pfam" id="PF03399"/>
    </source>
</evidence>
<dbReference type="AlphaFoldDB" id="A0A7I8I937"/>
<dbReference type="EMBL" id="LR743588">
    <property type="protein sequence ID" value="CAA2614362.1"/>
    <property type="molecule type" value="Genomic_DNA"/>
</dbReference>
<dbReference type="PANTHER" id="PTHR12436">
    <property type="entry name" value="80 KDA MCM3-ASSOCIATED PROTEIN"/>
    <property type="match status" value="1"/>
</dbReference>
<protein>
    <recommendedName>
        <fullName evidence="2">SAC3/GANP/THP3 conserved domain-containing protein</fullName>
    </recommendedName>
</protein>
<dbReference type="InterPro" id="IPR005062">
    <property type="entry name" value="SAC3/GANP/THP3_conserved"/>
</dbReference>
<evidence type="ECO:0000313" key="4">
    <source>
        <dbReference type="Proteomes" id="UP001189122"/>
    </source>
</evidence>
<keyword evidence="4" id="KW-1185">Reference proteome</keyword>
<organism evidence="3">
    <name type="scientific">Spirodela intermedia</name>
    <name type="common">Intermediate duckweed</name>
    <dbReference type="NCBI Taxonomy" id="51605"/>
    <lineage>
        <taxon>Eukaryota</taxon>
        <taxon>Viridiplantae</taxon>
        <taxon>Streptophyta</taxon>
        <taxon>Embryophyta</taxon>
        <taxon>Tracheophyta</taxon>
        <taxon>Spermatophyta</taxon>
        <taxon>Magnoliopsida</taxon>
        <taxon>Liliopsida</taxon>
        <taxon>Araceae</taxon>
        <taxon>Lemnoideae</taxon>
        <taxon>Spirodela</taxon>
    </lineage>
</organism>
<proteinExistence type="predicted"/>
<dbReference type="EMBL" id="CACRZD030000001">
    <property type="protein sequence ID" value="CAA6654159.1"/>
    <property type="molecule type" value="Genomic_DNA"/>
</dbReference>
<feature type="compositionally biased region" description="Basic and acidic residues" evidence="1">
    <location>
        <begin position="71"/>
        <end position="86"/>
    </location>
</feature>
<reference evidence="3 4" key="1">
    <citation type="submission" date="2019-12" db="EMBL/GenBank/DDBJ databases">
        <authorList>
            <person name="Scholz U."/>
            <person name="Mascher M."/>
            <person name="Fiebig A."/>
        </authorList>
    </citation>
    <scope>NUCLEOTIDE SEQUENCE</scope>
</reference>
<dbReference type="PANTHER" id="PTHR12436:SF17">
    <property type="entry name" value="SAC3 FAMILY PROTEIN B"/>
    <property type="match status" value="1"/>
</dbReference>
<name>A0A7I8I937_SPIIN</name>
<dbReference type="GO" id="GO:0005737">
    <property type="term" value="C:cytoplasm"/>
    <property type="evidence" value="ECO:0007669"/>
    <property type="project" value="TreeGrafter"/>
</dbReference>
<dbReference type="Gene3D" id="1.25.40.990">
    <property type="match status" value="1"/>
</dbReference>
<evidence type="ECO:0000256" key="1">
    <source>
        <dbReference type="SAM" id="MobiDB-lite"/>
    </source>
</evidence>
<feature type="region of interest" description="Disordered" evidence="1">
    <location>
        <begin position="219"/>
        <end position="241"/>
    </location>
</feature>
<feature type="compositionally biased region" description="Gly residues" evidence="1">
    <location>
        <begin position="7"/>
        <end position="22"/>
    </location>
</feature>